<evidence type="ECO:0000259" key="6">
    <source>
        <dbReference type="Pfam" id="PF16320"/>
    </source>
</evidence>
<dbReference type="EMBL" id="JABZGT010000034">
    <property type="protein sequence ID" value="MBF4808843.1"/>
    <property type="molecule type" value="Genomic_DNA"/>
</dbReference>
<evidence type="ECO:0000256" key="1">
    <source>
        <dbReference type="ARBA" id="ARBA00007197"/>
    </source>
</evidence>
<dbReference type="Pfam" id="PF00542">
    <property type="entry name" value="Ribosomal_L12"/>
    <property type="match status" value="1"/>
</dbReference>
<dbReference type="GO" id="GO:0003735">
    <property type="term" value="F:structural constituent of ribosome"/>
    <property type="evidence" value="ECO:0007669"/>
    <property type="project" value="InterPro"/>
</dbReference>
<evidence type="ECO:0000313" key="7">
    <source>
        <dbReference type="EMBL" id="MBF4803111.1"/>
    </source>
</evidence>
<comment type="function">
    <text evidence="4">Forms part of the ribosomal stalk which helps the ribosome interact with GTP-bound translation factors. Is thus essential for accurate translation.</text>
</comment>
<dbReference type="Pfam" id="PF16320">
    <property type="entry name" value="Ribosomal_L12_N"/>
    <property type="match status" value="1"/>
</dbReference>
<reference evidence="9" key="2">
    <citation type="submission" date="2022-05" db="EMBL/GenBank/DDBJ databases">
        <title>Using nanopore sequencing to obtain complete genomes from saliva samples.</title>
        <authorList>
            <person name="Baker J.L."/>
        </authorList>
    </citation>
    <scope>NUCLEOTIDE SEQUENCE</scope>
    <source>
        <strain evidence="9">JCVI-JB-Lp32</strain>
    </source>
</reference>
<gene>
    <name evidence="4 8" type="primary">rplL</name>
    <name evidence="8" type="ORF">HXK23_01240</name>
    <name evidence="7" type="ORF">HXK24_04765</name>
    <name evidence="9" type="ORF">M3I19_06515</name>
</gene>
<keyword evidence="3 4" id="KW-0687">Ribonucleoprotein</keyword>
<dbReference type="FunFam" id="3.30.1390.10:FF:000001">
    <property type="entry name" value="50S ribosomal protein L7/L12"/>
    <property type="match status" value="1"/>
</dbReference>
<dbReference type="RefSeq" id="WP_035426972.1">
    <property type="nucleotide sequence ID" value="NZ_CAUQBC010000007.1"/>
</dbReference>
<dbReference type="Gene3D" id="3.30.1390.10">
    <property type="match status" value="1"/>
</dbReference>
<name>A0A930W2X9_9ACTN</name>
<dbReference type="EMBL" id="JABZGU010000107">
    <property type="protein sequence ID" value="MBF4803111.1"/>
    <property type="molecule type" value="Genomic_DNA"/>
</dbReference>
<feature type="domain" description="Large ribosomal subunit protein bL12 oligomerization" evidence="6">
    <location>
        <begin position="4"/>
        <end position="51"/>
    </location>
</feature>
<dbReference type="AlphaFoldDB" id="A0A930W2X9"/>
<comment type="similarity">
    <text evidence="1 4">Belongs to the bacterial ribosomal protein bL12 family.</text>
</comment>
<dbReference type="Proteomes" id="UP000831562">
    <property type="component" value="Chromosome"/>
</dbReference>
<organism evidence="8 10">
    <name type="scientific">Lancefieldella parvula</name>
    <dbReference type="NCBI Taxonomy" id="1382"/>
    <lineage>
        <taxon>Bacteria</taxon>
        <taxon>Bacillati</taxon>
        <taxon>Actinomycetota</taxon>
        <taxon>Coriobacteriia</taxon>
        <taxon>Coriobacteriales</taxon>
        <taxon>Atopobiaceae</taxon>
        <taxon>Lancefieldella</taxon>
    </lineage>
</organism>
<dbReference type="InterPro" id="IPR000206">
    <property type="entry name" value="Ribosomal_bL12"/>
</dbReference>
<dbReference type="EMBL" id="CP097092">
    <property type="protein sequence ID" value="UQF77928.1"/>
    <property type="molecule type" value="Genomic_DNA"/>
</dbReference>
<dbReference type="Proteomes" id="UP000787322">
    <property type="component" value="Unassembled WGS sequence"/>
</dbReference>
<dbReference type="HAMAP" id="MF_00368">
    <property type="entry name" value="Ribosomal_bL12"/>
    <property type="match status" value="1"/>
</dbReference>
<evidence type="ECO:0000259" key="5">
    <source>
        <dbReference type="Pfam" id="PF00542"/>
    </source>
</evidence>
<dbReference type="CDD" id="cd00387">
    <property type="entry name" value="Ribosomal_L7_L12"/>
    <property type="match status" value="1"/>
</dbReference>
<dbReference type="InterPro" id="IPR014719">
    <property type="entry name" value="Ribosomal_bL12_C/ClpS-like"/>
</dbReference>
<proteinExistence type="inferred from homology"/>
<dbReference type="SUPFAM" id="SSF48300">
    <property type="entry name" value="Ribosomal protein L7/12, oligomerisation (N-terminal) domain"/>
    <property type="match status" value="1"/>
</dbReference>
<protein>
    <recommendedName>
        <fullName evidence="4">Large ribosomal subunit protein bL12</fullName>
    </recommendedName>
</protein>
<accession>A0A930W2X9</accession>
<evidence type="ECO:0000256" key="4">
    <source>
        <dbReference type="HAMAP-Rule" id="MF_00368"/>
    </source>
</evidence>
<dbReference type="InterPro" id="IPR013823">
    <property type="entry name" value="Ribosomal_bL12_C"/>
</dbReference>
<dbReference type="Proteomes" id="UP000772566">
    <property type="component" value="Unassembled WGS sequence"/>
</dbReference>
<dbReference type="PANTHER" id="PTHR45987:SF4">
    <property type="entry name" value="LARGE RIBOSOMAL SUBUNIT PROTEIN BL12M"/>
    <property type="match status" value="1"/>
</dbReference>
<dbReference type="InterPro" id="IPR008932">
    <property type="entry name" value="Ribosomal_bL12_oligo"/>
</dbReference>
<evidence type="ECO:0000256" key="2">
    <source>
        <dbReference type="ARBA" id="ARBA00022980"/>
    </source>
</evidence>
<dbReference type="NCBIfam" id="TIGR00855">
    <property type="entry name" value="L12"/>
    <property type="match status" value="1"/>
</dbReference>
<dbReference type="InterPro" id="IPR036235">
    <property type="entry name" value="Ribosomal_bL12_oligo_N_sf"/>
</dbReference>
<dbReference type="Gene3D" id="1.20.5.710">
    <property type="entry name" value="Single helix bin"/>
    <property type="match status" value="1"/>
</dbReference>
<evidence type="ECO:0000256" key="3">
    <source>
        <dbReference type="ARBA" id="ARBA00023274"/>
    </source>
</evidence>
<dbReference type="SUPFAM" id="SSF54736">
    <property type="entry name" value="ClpS-like"/>
    <property type="match status" value="1"/>
</dbReference>
<sequence length="126" mass="12966">MAVTKDEIIEALKEMPALELSELVHELEDVFGVSAAAPVAVAAAPAAGGAAEEAEEKTNFDVVLEGFGDNKIGVIKVVRALTNLGLKEAKEVVEGAPKAVLEGAKKEDAEAAKAQLEEAGATVTLK</sequence>
<reference evidence="8" key="1">
    <citation type="submission" date="2020-04" db="EMBL/GenBank/DDBJ databases">
        <title>Deep metagenomics examines the oral microbiome during advanced dental caries in children, revealing novel taxa and co-occurrences with host molecules.</title>
        <authorList>
            <person name="Baker J.L."/>
            <person name="Morton J.T."/>
            <person name="Dinis M."/>
            <person name="Alvarez R."/>
            <person name="Tran N.C."/>
            <person name="Knight R."/>
            <person name="Edlund A."/>
        </authorList>
    </citation>
    <scope>NUCLEOTIDE SEQUENCE</scope>
    <source>
        <strain evidence="8">JCVI_22A_bin.2</strain>
        <strain evidence="7">JCVI_3_bin.11</strain>
    </source>
</reference>
<dbReference type="GO" id="GO:0003729">
    <property type="term" value="F:mRNA binding"/>
    <property type="evidence" value="ECO:0007669"/>
    <property type="project" value="TreeGrafter"/>
</dbReference>
<dbReference type="GO" id="GO:0006412">
    <property type="term" value="P:translation"/>
    <property type="evidence" value="ECO:0007669"/>
    <property type="project" value="UniProtKB-UniRule"/>
</dbReference>
<dbReference type="PANTHER" id="PTHR45987">
    <property type="entry name" value="39S RIBOSOMAL PROTEIN L12"/>
    <property type="match status" value="1"/>
</dbReference>
<evidence type="ECO:0000313" key="10">
    <source>
        <dbReference type="Proteomes" id="UP000772566"/>
    </source>
</evidence>
<comment type="subunit">
    <text evidence="4">Homodimer. Part of the ribosomal stalk of the 50S ribosomal subunit. Forms a multimeric L10(L12)X complex, where L10 forms an elongated spine to which 2 to 4 L12 dimers bind in a sequential fashion. Binds GTP-bound translation factors.</text>
</comment>
<keyword evidence="2 4" id="KW-0689">Ribosomal protein</keyword>
<dbReference type="GO" id="GO:0022625">
    <property type="term" value="C:cytosolic large ribosomal subunit"/>
    <property type="evidence" value="ECO:0007669"/>
    <property type="project" value="TreeGrafter"/>
</dbReference>
<evidence type="ECO:0000313" key="9">
    <source>
        <dbReference type="EMBL" id="UQF77928.1"/>
    </source>
</evidence>
<evidence type="ECO:0000313" key="8">
    <source>
        <dbReference type="EMBL" id="MBF4808843.1"/>
    </source>
</evidence>
<feature type="domain" description="Large ribosomal subunit protein bL12 C-terminal" evidence="5">
    <location>
        <begin position="60"/>
        <end position="126"/>
    </location>
</feature>